<dbReference type="GO" id="GO:0030286">
    <property type="term" value="C:dynein complex"/>
    <property type="evidence" value="ECO:0007669"/>
    <property type="project" value="InterPro"/>
</dbReference>
<dbReference type="SUPFAM" id="SSF52540">
    <property type="entry name" value="P-loop containing nucleoside triphosphate hydrolases"/>
    <property type="match status" value="1"/>
</dbReference>
<dbReference type="GO" id="GO:0007018">
    <property type="term" value="P:microtubule-based movement"/>
    <property type="evidence" value="ECO:0007669"/>
    <property type="project" value="InterPro"/>
</dbReference>
<dbReference type="InterPro" id="IPR035699">
    <property type="entry name" value="AAA_6"/>
</dbReference>
<dbReference type="Pfam" id="PF12774">
    <property type="entry name" value="AAA_6"/>
    <property type="match status" value="1"/>
</dbReference>
<evidence type="ECO:0000313" key="2">
    <source>
        <dbReference type="EMBL" id="VUZ53456.1"/>
    </source>
</evidence>
<name>A0A564Z1Z3_HYMDI</name>
<keyword evidence="3" id="KW-1185">Reference proteome</keyword>
<dbReference type="GO" id="GO:0005524">
    <property type="term" value="F:ATP binding"/>
    <property type="evidence" value="ECO:0007669"/>
    <property type="project" value="InterPro"/>
</dbReference>
<dbReference type="Proteomes" id="UP000321570">
    <property type="component" value="Unassembled WGS sequence"/>
</dbReference>
<evidence type="ECO:0000313" key="3">
    <source>
        <dbReference type="Proteomes" id="UP000321570"/>
    </source>
</evidence>
<dbReference type="Gene3D" id="1.20.58.1120">
    <property type="match status" value="1"/>
</dbReference>
<dbReference type="GO" id="GO:0051959">
    <property type="term" value="F:dynein light intermediate chain binding"/>
    <property type="evidence" value="ECO:0007669"/>
    <property type="project" value="InterPro"/>
</dbReference>
<dbReference type="PANTHER" id="PTHR22878:SF66">
    <property type="entry name" value="DYNEIN AXONEMAL HEAVY CHAIN 7"/>
    <property type="match status" value="1"/>
</dbReference>
<accession>A0A564Z1Z3</accession>
<reference evidence="2 3" key="1">
    <citation type="submission" date="2019-07" db="EMBL/GenBank/DDBJ databases">
        <authorList>
            <person name="Jastrzebski P J."/>
            <person name="Paukszto L."/>
            <person name="Jastrzebski P J."/>
        </authorList>
    </citation>
    <scope>NUCLEOTIDE SEQUENCE [LARGE SCALE GENOMIC DNA]</scope>
    <source>
        <strain evidence="2 3">WMS-il1</strain>
    </source>
</reference>
<organism evidence="2 3">
    <name type="scientific">Hymenolepis diminuta</name>
    <name type="common">Rat tapeworm</name>
    <dbReference type="NCBI Taxonomy" id="6216"/>
    <lineage>
        <taxon>Eukaryota</taxon>
        <taxon>Metazoa</taxon>
        <taxon>Spiralia</taxon>
        <taxon>Lophotrochozoa</taxon>
        <taxon>Platyhelminthes</taxon>
        <taxon>Cestoda</taxon>
        <taxon>Eucestoda</taxon>
        <taxon>Cyclophyllidea</taxon>
        <taxon>Hymenolepididae</taxon>
        <taxon>Hymenolepis</taxon>
    </lineage>
</organism>
<feature type="domain" description="Dynein heavy chain hydrolytic ATP-binding dynein motor region" evidence="1">
    <location>
        <begin position="68"/>
        <end position="146"/>
    </location>
</feature>
<dbReference type="EMBL" id="CABIJS010000555">
    <property type="protein sequence ID" value="VUZ53456.1"/>
    <property type="molecule type" value="Genomic_DNA"/>
</dbReference>
<dbReference type="InterPro" id="IPR027417">
    <property type="entry name" value="P-loop_NTPase"/>
</dbReference>
<evidence type="ECO:0000259" key="1">
    <source>
        <dbReference type="Pfam" id="PF12774"/>
    </source>
</evidence>
<dbReference type="PANTHER" id="PTHR22878">
    <property type="entry name" value="DYNEIN HEAVY CHAIN 6, AXONEMAL-LIKE-RELATED"/>
    <property type="match status" value="1"/>
</dbReference>
<gene>
    <name evidence="2" type="ORF">WMSIL1_LOCUS11638</name>
</gene>
<dbReference type="GO" id="GO:0045505">
    <property type="term" value="F:dynein intermediate chain binding"/>
    <property type="evidence" value="ECO:0007669"/>
    <property type="project" value="InterPro"/>
</dbReference>
<feature type="non-terminal residue" evidence="2">
    <location>
        <position position="146"/>
    </location>
</feature>
<dbReference type="Gene3D" id="3.40.50.300">
    <property type="entry name" value="P-loop containing nucleotide triphosphate hydrolases"/>
    <property type="match status" value="1"/>
</dbReference>
<protein>
    <recommendedName>
        <fullName evidence="1">Dynein heavy chain hydrolytic ATP-binding dynein motor region domain-containing protein</fullName>
    </recommendedName>
</protein>
<dbReference type="AlphaFoldDB" id="A0A564Z1Z3"/>
<proteinExistence type="predicted"/>
<dbReference type="InterPro" id="IPR026983">
    <property type="entry name" value="DHC"/>
</dbReference>
<sequence>MVRGKLSKQNRTTLQALIVLTVHARDVAQTLVDEKVENDAEFSWLSQLRYYWVNEQLQTRMINSTLAYGYEYLGNTTRLVITPLTDRCYRTLYGALHLHLGGAPEGPAGTGKTETTKDLAKAVAKQCVVFNCSDGLDYIALGKFFK</sequence>